<evidence type="ECO:0000256" key="13">
    <source>
        <dbReference type="SAM" id="Phobius"/>
    </source>
</evidence>
<evidence type="ECO:0000313" key="17">
    <source>
        <dbReference type="Proteomes" id="UP000235460"/>
    </source>
</evidence>
<reference evidence="17 18" key="1">
    <citation type="submission" date="2018-01" db="EMBL/GenBank/DDBJ databases">
        <title>Metagenomic assembled genomes from two thermal pools in the Uzon Caldera, Kamchatka, Russia.</title>
        <authorList>
            <person name="Wilkins L."/>
            <person name="Ettinger C."/>
        </authorList>
    </citation>
    <scope>NUCLEOTIDE SEQUENCE [LARGE SCALE GENOMIC DNA]</scope>
    <source>
        <strain evidence="16">ARK-04</strain>
        <strain evidence="15">ZAV-08</strain>
    </source>
</reference>
<dbReference type="CDD" id="cd06158">
    <property type="entry name" value="S2P-M50_like_1"/>
    <property type="match status" value="1"/>
</dbReference>
<protein>
    <submittedName>
        <fullName evidence="16">Site-2 protease family protein</fullName>
    </submittedName>
</protein>
<dbReference type="PANTHER" id="PTHR35864">
    <property type="entry name" value="ZINC METALLOPROTEASE MJ0611-RELATED"/>
    <property type="match status" value="1"/>
</dbReference>
<dbReference type="AlphaFoldDB" id="A0A2N7QGK5"/>
<evidence type="ECO:0000256" key="1">
    <source>
        <dbReference type="ARBA" id="ARBA00001947"/>
    </source>
</evidence>
<evidence type="ECO:0000259" key="14">
    <source>
        <dbReference type="Pfam" id="PF02163"/>
    </source>
</evidence>
<keyword evidence="7" id="KW-0479">Metal-binding</keyword>
<comment type="similarity">
    <text evidence="3">Belongs to the peptidase M50B family.</text>
</comment>
<dbReference type="GO" id="GO:0008237">
    <property type="term" value="F:metallopeptidase activity"/>
    <property type="evidence" value="ECO:0007669"/>
    <property type="project" value="UniProtKB-KW"/>
</dbReference>
<evidence type="ECO:0000256" key="4">
    <source>
        <dbReference type="ARBA" id="ARBA00022475"/>
    </source>
</evidence>
<evidence type="ECO:0000256" key="11">
    <source>
        <dbReference type="ARBA" id="ARBA00023049"/>
    </source>
</evidence>
<evidence type="ECO:0000256" key="12">
    <source>
        <dbReference type="ARBA" id="ARBA00023136"/>
    </source>
</evidence>
<dbReference type="GO" id="GO:0005886">
    <property type="term" value="C:plasma membrane"/>
    <property type="evidence" value="ECO:0007669"/>
    <property type="project" value="UniProtKB-SubCell"/>
</dbReference>
<name>A0A2N7QGK5_9BACT</name>
<proteinExistence type="inferred from homology"/>
<evidence type="ECO:0000256" key="10">
    <source>
        <dbReference type="ARBA" id="ARBA00022989"/>
    </source>
</evidence>
<keyword evidence="6 13" id="KW-0812">Transmembrane</keyword>
<dbReference type="Proteomes" id="UP000235619">
    <property type="component" value="Unassembled WGS sequence"/>
</dbReference>
<keyword evidence="4" id="KW-1003">Cell membrane</keyword>
<dbReference type="EMBL" id="PNIK01000004">
    <property type="protein sequence ID" value="PMP69167.1"/>
    <property type="molecule type" value="Genomic_DNA"/>
</dbReference>
<evidence type="ECO:0000313" key="16">
    <source>
        <dbReference type="EMBL" id="PMP98078.1"/>
    </source>
</evidence>
<keyword evidence="8" id="KW-0378">Hydrolase</keyword>
<dbReference type="GO" id="GO:0046872">
    <property type="term" value="F:metal ion binding"/>
    <property type="evidence" value="ECO:0007669"/>
    <property type="project" value="UniProtKB-KW"/>
</dbReference>
<evidence type="ECO:0000256" key="3">
    <source>
        <dbReference type="ARBA" id="ARBA00007931"/>
    </source>
</evidence>
<accession>A0A2N7QGK5</accession>
<evidence type="ECO:0000256" key="5">
    <source>
        <dbReference type="ARBA" id="ARBA00022670"/>
    </source>
</evidence>
<feature type="domain" description="Peptidase M50" evidence="14">
    <location>
        <begin position="14"/>
        <end position="183"/>
    </location>
</feature>
<keyword evidence="5 16" id="KW-0645">Protease</keyword>
<keyword evidence="11" id="KW-0482">Metalloprotease</keyword>
<gene>
    <name evidence="16" type="ORF">C0169_00770</name>
    <name evidence="15" type="ORF">C0190_00335</name>
</gene>
<dbReference type="EMBL" id="PNJD01000044">
    <property type="protein sequence ID" value="PMP98078.1"/>
    <property type="molecule type" value="Genomic_DNA"/>
</dbReference>
<dbReference type="GO" id="GO:0006508">
    <property type="term" value="P:proteolysis"/>
    <property type="evidence" value="ECO:0007669"/>
    <property type="project" value="UniProtKB-KW"/>
</dbReference>
<evidence type="ECO:0000256" key="8">
    <source>
        <dbReference type="ARBA" id="ARBA00022801"/>
    </source>
</evidence>
<organism evidence="16 18">
    <name type="scientific">Thermodesulfobacterium geofontis</name>
    <dbReference type="NCBI Taxonomy" id="1295609"/>
    <lineage>
        <taxon>Bacteria</taxon>
        <taxon>Pseudomonadati</taxon>
        <taxon>Thermodesulfobacteriota</taxon>
        <taxon>Thermodesulfobacteria</taxon>
        <taxon>Thermodesulfobacteriales</taxon>
        <taxon>Thermodesulfobacteriaceae</taxon>
        <taxon>Thermodesulfobacterium</taxon>
    </lineage>
</organism>
<dbReference type="InterPro" id="IPR008915">
    <property type="entry name" value="Peptidase_M50"/>
</dbReference>
<comment type="caution">
    <text evidence="16">The sequence shown here is derived from an EMBL/GenBank/DDBJ whole genome shotgun (WGS) entry which is preliminary data.</text>
</comment>
<keyword evidence="9" id="KW-0862">Zinc</keyword>
<dbReference type="Pfam" id="PF02163">
    <property type="entry name" value="Peptidase_M50"/>
    <property type="match status" value="1"/>
</dbReference>
<keyword evidence="12 13" id="KW-0472">Membrane</keyword>
<evidence type="ECO:0000313" key="18">
    <source>
        <dbReference type="Proteomes" id="UP000235619"/>
    </source>
</evidence>
<feature type="transmembrane region" description="Helical" evidence="13">
    <location>
        <begin position="167"/>
        <end position="186"/>
    </location>
</feature>
<evidence type="ECO:0000313" key="15">
    <source>
        <dbReference type="EMBL" id="PMP69167.1"/>
    </source>
</evidence>
<keyword evidence="10 13" id="KW-1133">Transmembrane helix</keyword>
<evidence type="ECO:0000256" key="6">
    <source>
        <dbReference type="ARBA" id="ARBA00022692"/>
    </source>
</evidence>
<evidence type="ECO:0000256" key="9">
    <source>
        <dbReference type="ARBA" id="ARBA00022833"/>
    </source>
</evidence>
<evidence type="ECO:0000256" key="2">
    <source>
        <dbReference type="ARBA" id="ARBA00004651"/>
    </source>
</evidence>
<dbReference type="InterPro" id="IPR052348">
    <property type="entry name" value="Metallopeptidase_M50B"/>
</dbReference>
<comment type="subcellular location">
    <subcellularLocation>
        <location evidence="2">Cell membrane</location>
        <topology evidence="2">Multi-pass membrane protein</topology>
    </subcellularLocation>
</comment>
<evidence type="ECO:0000256" key="7">
    <source>
        <dbReference type="ARBA" id="ARBA00022723"/>
    </source>
</evidence>
<dbReference type="PANTHER" id="PTHR35864:SF1">
    <property type="entry name" value="ZINC METALLOPROTEASE YWHC-RELATED"/>
    <property type="match status" value="1"/>
</dbReference>
<feature type="transmembrane region" description="Helical" evidence="13">
    <location>
        <begin position="85"/>
        <end position="106"/>
    </location>
</feature>
<comment type="cofactor">
    <cofactor evidence="1">
        <name>Zn(2+)</name>
        <dbReference type="ChEBI" id="CHEBI:29105"/>
    </cofactor>
</comment>
<dbReference type="Proteomes" id="UP000235460">
    <property type="component" value="Unassembled WGS sequence"/>
</dbReference>
<sequence length="211" mass="23985">MFDPKIFLFLTPPLLLALTIHEFSHGLIAYLLGDPTPKLANRLTLNPVKHLDFFGTLTLFITQAIGWAKPVPINPNYFKNLWRDMALVSLAGPLSNILLAVLFGFFFNLFDNLILKFQDFAISEPLSLMCYLGVKINIGLGIFNLLPIPPLDGSKIIVKFLPLPMRISYLRLEIFGFFIVIFLALTGILSKIIYPVITFFSDFIFYFTNIF</sequence>
<dbReference type="InterPro" id="IPR044537">
    <property type="entry name" value="Rip2-like"/>
</dbReference>